<keyword evidence="2" id="KW-1185">Reference proteome</keyword>
<gene>
    <name evidence="1" type="ORF">K3G42_016507</name>
</gene>
<protein>
    <submittedName>
        <fullName evidence="1">Uncharacterized protein</fullName>
    </submittedName>
</protein>
<reference evidence="1" key="1">
    <citation type="submission" date="2021-08" db="EMBL/GenBank/DDBJ databases">
        <title>The first chromosome-level gecko genome reveals the dynamic sex chromosomes of Neotropical dwarf geckos (Sphaerodactylidae: Sphaerodactylus).</title>
        <authorList>
            <person name="Pinto B.J."/>
            <person name="Keating S.E."/>
            <person name="Gamble T."/>
        </authorList>
    </citation>
    <scope>NUCLEOTIDE SEQUENCE</scope>
    <source>
        <strain evidence="1">TG3544</strain>
    </source>
</reference>
<organism evidence="1 2">
    <name type="scientific">Sphaerodactylus townsendi</name>
    <dbReference type="NCBI Taxonomy" id="933632"/>
    <lineage>
        <taxon>Eukaryota</taxon>
        <taxon>Metazoa</taxon>
        <taxon>Chordata</taxon>
        <taxon>Craniata</taxon>
        <taxon>Vertebrata</taxon>
        <taxon>Euteleostomi</taxon>
        <taxon>Lepidosauria</taxon>
        <taxon>Squamata</taxon>
        <taxon>Bifurcata</taxon>
        <taxon>Gekkota</taxon>
        <taxon>Sphaerodactylidae</taxon>
        <taxon>Sphaerodactylus</taxon>
    </lineage>
</organism>
<sequence length="66" mass="7168">MLQPSNPKTPSDRFASIAAAKIPVYLVFMNVQQNVTDVESVTIRKIATVKPIGLLPFVTKLDLVAA</sequence>
<accession>A0ACB8F9X2</accession>
<evidence type="ECO:0000313" key="2">
    <source>
        <dbReference type="Proteomes" id="UP000827872"/>
    </source>
</evidence>
<comment type="caution">
    <text evidence="1">The sequence shown here is derived from an EMBL/GenBank/DDBJ whole genome shotgun (WGS) entry which is preliminary data.</text>
</comment>
<name>A0ACB8F9X2_9SAUR</name>
<dbReference type="EMBL" id="CM037621">
    <property type="protein sequence ID" value="KAH8001793.1"/>
    <property type="molecule type" value="Genomic_DNA"/>
</dbReference>
<evidence type="ECO:0000313" key="1">
    <source>
        <dbReference type="EMBL" id="KAH8001793.1"/>
    </source>
</evidence>
<proteinExistence type="predicted"/>
<dbReference type="Proteomes" id="UP000827872">
    <property type="component" value="Linkage Group LG08"/>
</dbReference>